<proteinExistence type="predicted"/>
<protein>
    <submittedName>
        <fullName evidence="2">Uncharacterized protein</fullName>
    </submittedName>
</protein>
<evidence type="ECO:0000313" key="3">
    <source>
        <dbReference type="Proteomes" id="UP000256328"/>
    </source>
</evidence>
<dbReference type="AlphaFoldDB" id="A0A3D8T093"/>
<name>A0A3D8T093_9HELO</name>
<organism evidence="2 3">
    <name type="scientific">Coleophoma crateriformis</name>
    <dbReference type="NCBI Taxonomy" id="565419"/>
    <lineage>
        <taxon>Eukaryota</taxon>
        <taxon>Fungi</taxon>
        <taxon>Dikarya</taxon>
        <taxon>Ascomycota</taxon>
        <taxon>Pezizomycotina</taxon>
        <taxon>Leotiomycetes</taxon>
        <taxon>Helotiales</taxon>
        <taxon>Dermateaceae</taxon>
        <taxon>Coleophoma</taxon>
    </lineage>
</organism>
<gene>
    <name evidence="2" type="ORF">BP5796_01344</name>
</gene>
<dbReference type="OrthoDB" id="5425892at2759"/>
<feature type="region of interest" description="Disordered" evidence="1">
    <location>
        <begin position="1"/>
        <end position="83"/>
    </location>
</feature>
<sequence length="106" mass="11474">MTTTAASSGYSTTGANPQSTGMPFRLSDGSSYKKAQEAHSLASSTATGTMPYDGRKASDGQVSGVQAWKPQMNRQQSWNQEDLKREQLKKELEMDGEEGYSETKSG</sequence>
<dbReference type="Proteomes" id="UP000256328">
    <property type="component" value="Unassembled WGS sequence"/>
</dbReference>
<evidence type="ECO:0000256" key="1">
    <source>
        <dbReference type="SAM" id="MobiDB-lite"/>
    </source>
</evidence>
<accession>A0A3D8T093</accession>
<comment type="caution">
    <text evidence="2">The sequence shown here is derived from an EMBL/GenBank/DDBJ whole genome shotgun (WGS) entry which is preliminary data.</text>
</comment>
<feature type="compositionally biased region" description="Low complexity" evidence="1">
    <location>
        <begin position="1"/>
        <end position="15"/>
    </location>
</feature>
<dbReference type="EMBL" id="PDLN01000002">
    <property type="protein sequence ID" value="RDW91950.1"/>
    <property type="molecule type" value="Genomic_DNA"/>
</dbReference>
<evidence type="ECO:0000313" key="2">
    <source>
        <dbReference type="EMBL" id="RDW91950.1"/>
    </source>
</evidence>
<keyword evidence="3" id="KW-1185">Reference proteome</keyword>
<reference evidence="2 3" key="1">
    <citation type="journal article" date="2018" name="IMA Fungus">
        <title>IMA Genome-F 9: Draft genome sequence of Annulohypoxylon stygium, Aspergillus mulundensis, Berkeleyomyces basicola (syn. Thielaviopsis basicola), Ceratocystis smalleyi, two Cercospora beticola strains, Coleophoma cylindrospora, Fusarium fracticaudum, Phialophora cf. hyalina, and Morchella septimelata.</title>
        <authorList>
            <person name="Wingfield B.D."/>
            <person name="Bills G.F."/>
            <person name="Dong Y."/>
            <person name="Huang W."/>
            <person name="Nel W.J."/>
            <person name="Swalarsk-Parry B.S."/>
            <person name="Vaghefi N."/>
            <person name="Wilken P.M."/>
            <person name="An Z."/>
            <person name="de Beer Z.W."/>
            <person name="De Vos L."/>
            <person name="Chen L."/>
            <person name="Duong T.A."/>
            <person name="Gao Y."/>
            <person name="Hammerbacher A."/>
            <person name="Kikkert J.R."/>
            <person name="Li Y."/>
            <person name="Li H."/>
            <person name="Li K."/>
            <person name="Li Q."/>
            <person name="Liu X."/>
            <person name="Ma X."/>
            <person name="Naidoo K."/>
            <person name="Pethybridge S.J."/>
            <person name="Sun J."/>
            <person name="Steenkamp E.T."/>
            <person name="van der Nest M.A."/>
            <person name="van Wyk S."/>
            <person name="Wingfield M.J."/>
            <person name="Xiong C."/>
            <person name="Yue Q."/>
            <person name="Zhang X."/>
        </authorList>
    </citation>
    <scope>NUCLEOTIDE SEQUENCE [LARGE SCALE GENOMIC DNA]</scope>
    <source>
        <strain evidence="2 3">BP5796</strain>
    </source>
</reference>